<organism evidence="4 5">
    <name type="scientific">Amycolatopsis camponoti</name>
    <dbReference type="NCBI Taxonomy" id="2606593"/>
    <lineage>
        <taxon>Bacteria</taxon>
        <taxon>Bacillati</taxon>
        <taxon>Actinomycetota</taxon>
        <taxon>Actinomycetes</taxon>
        <taxon>Pseudonocardiales</taxon>
        <taxon>Pseudonocardiaceae</taxon>
        <taxon>Amycolatopsis</taxon>
    </lineage>
</organism>
<feature type="domain" description="HTH tetR-type" evidence="3">
    <location>
        <begin position="10"/>
        <end position="70"/>
    </location>
</feature>
<keyword evidence="5" id="KW-1185">Reference proteome</keyword>
<evidence type="ECO:0000256" key="2">
    <source>
        <dbReference type="PROSITE-ProRule" id="PRU00335"/>
    </source>
</evidence>
<dbReference type="GO" id="GO:0000976">
    <property type="term" value="F:transcription cis-regulatory region binding"/>
    <property type="evidence" value="ECO:0007669"/>
    <property type="project" value="TreeGrafter"/>
</dbReference>
<proteinExistence type="predicted"/>
<gene>
    <name evidence="4" type="ORF">AA23TX_05571</name>
</gene>
<keyword evidence="1 2" id="KW-0238">DNA-binding</keyword>
<dbReference type="RefSeq" id="WP_155545635.1">
    <property type="nucleotide sequence ID" value="NZ_CABVGP010000002.1"/>
</dbReference>
<dbReference type="InterPro" id="IPR001647">
    <property type="entry name" value="HTH_TetR"/>
</dbReference>
<sequence>MKAVTHPVPARTREKLLAAAADVISTDGWAAVTMGKLAAQVGVSRQTVYNELGSKAELAKALMLSETDRFVERVNADVAAHPGRPVDGVTAAFKHSLEAAHANPLVEIALGGAQNGRDDFLPLLTSRPEAVLGRAVEAVAAVFARSYPEVSLTASEWAVAVEAFMRLLLSHLVQPSGSAEHASGQMRWVIGRMLGS</sequence>
<dbReference type="InterPro" id="IPR009057">
    <property type="entry name" value="Homeodomain-like_sf"/>
</dbReference>
<dbReference type="AlphaFoldDB" id="A0A6I8LTU6"/>
<dbReference type="PROSITE" id="PS50977">
    <property type="entry name" value="HTH_TETR_2"/>
    <property type="match status" value="1"/>
</dbReference>
<dbReference type="Pfam" id="PF00440">
    <property type="entry name" value="TetR_N"/>
    <property type="match status" value="1"/>
</dbReference>
<dbReference type="PRINTS" id="PR00455">
    <property type="entry name" value="HTHTETR"/>
</dbReference>
<dbReference type="EMBL" id="CABVGP010000002">
    <property type="protein sequence ID" value="VVJ20550.1"/>
    <property type="molecule type" value="Genomic_DNA"/>
</dbReference>
<evidence type="ECO:0000259" key="3">
    <source>
        <dbReference type="PROSITE" id="PS50977"/>
    </source>
</evidence>
<dbReference type="InterPro" id="IPR050109">
    <property type="entry name" value="HTH-type_TetR-like_transc_reg"/>
</dbReference>
<dbReference type="GO" id="GO:0003700">
    <property type="term" value="F:DNA-binding transcription factor activity"/>
    <property type="evidence" value="ECO:0007669"/>
    <property type="project" value="TreeGrafter"/>
</dbReference>
<dbReference type="PANTHER" id="PTHR30055:SF146">
    <property type="entry name" value="HTH-TYPE TRANSCRIPTIONAL DUAL REGULATOR CECR"/>
    <property type="match status" value="1"/>
</dbReference>
<feature type="DNA-binding region" description="H-T-H motif" evidence="2">
    <location>
        <begin position="33"/>
        <end position="52"/>
    </location>
</feature>
<dbReference type="SUPFAM" id="SSF46689">
    <property type="entry name" value="Homeodomain-like"/>
    <property type="match status" value="1"/>
</dbReference>
<protein>
    <submittedName>
        <fullName evidence="4">Regulatory protein</fullName>
    </submittedName>
</protein>
<dbReference type="Pfam" id="PF18556">
    <property type="entry name" value="TetR_C_35"/>
    <property type="match status" value="1"/>
</dbReference>
<reference evidence="4 5" key="1">
    <citation type="submission" date="2019-09" db="EMBL/GenBank/DDBJ databases">
        <authorList>
            <person name="Leyn A S."/>
        </authorList>
    </citation>
    <scope>NUCLEOTIDE SEQUENCE [LARGE SCALE GENOMIC DNA]</scope>
    <source>
        <strain evidence="4">AA231_1</strain>
    </source>
</reference>
<dbReference type="PANTHER" id="PTHR30055">
    <property type="entry name" value="HTH-TYPE TRANSCRIPTIONAL REGULATOR RUTR"/>
    <property type="match status" value="1"/>
</dbReference>
<evidence type="ECO:0000313" key="5">
    <source>
        <dbReference type="Proteomes" id="UP000399805"/>
    </source>
</evidence>
<evidence type="ECO:0000256" key="1">
    <source>
        <dbReference type="ARBA" id="ARBA00023125"/>
    </source>
</evidence>
<name>A0A6I8LTU6_9PSEU</name>
<accession>A0A6I8LTU6</accession>
<dbReference type="Gene3D" id="1.10.357.10">
    <property type="entry name" value="Tetracycline Repressor, domain 2"/>
    <property type="match status" value="1"/>
</dbReference>
<dbReference type="InterPro" id="IPR040611">
    <property type="entry name" value="AlkX_C"/>
</dbReference>
<evidence type="ECO:0000313" key="4">
    <source>
        <dbReference type="EMBL" id="VVJ20550.1"/>
    </source>
</evidence>
<dbReference type="Proteomes" id="UP000399805">
    <property type="component" value="Unassembled WGS sequence"/>
</dbReference>